<keyword evidence="5" id="KW-1185">Reference proteome</keyword>
<keyword evidence="2 4" id="KW-0808">Transferase</keyword>
<dbReference type="EC" id="2.1.1.44" evidence="4"/>
<feature type="domain" description="Histidine-specific methyltransferase SAM-dependent" evidence="3">
    <location>
        <begin position="24"/>
        <end position="324"/>
    </location>
</feature>
<dbReference type="InterPro" id="IPR017804">
    <property type="entry name" value="MeTrfase_EgtD-like"/>
</dbReference>
<dbReference type="Gene3D" id="3.40.50.150">
    <property type="entry name" value="Vaccinia Virus protein VP39"/>
    <property type="match status" value="1"/>
</dbReference>
<dbReference type="InterPro" id="IPR019257">
    <property type="entry name" value="MeTrfase_dom"/>
</dbReference>
<dbReference type="PIRSF" id="PIRSF018005">
    <property type="entry name" value="UCP018005"/>
    <property type="match status" value="1"/>
</dbReference>
<dbReference type="RefSeq" id="WP_330199552.1">
    <property type="nucleotide sequence ID" value="NZ_JAZDRP010000007.1"/>
</dbReference>
<dbReference type="GO" id="GO:0032259">
    <property type="term" value="P:methylation"/>
    <property type="evidence" value="ECO:0007669"/>
    <property type="project" value="UniProtKB-KW"/>
</dbReference>
<evidence type="ECO:0000259" key="3">
    <source>
        <dbReference type="Pfam" id="PF10017"/>
    </source>
</evidence>
<dbReference type="InterPro" id="IPR029063">
    <property type="entry name" value="SAM-dependent_MTases_sf"/>
</dbReference>
<accession>A0ABU7LSL9</accession>
<dbReference type="PANTHER" id="PTHR43397">
    <property type="entry name" value="ERGOTHIONEINE BIOSYNTHESIS PROTEIN 1"/>
    <property type="match status" value="1"/>
</dbReference>
<dbReference type="EMBL" id="JAZDRP010000007">
    <property type="protein sequence ID" value="MEE2526888.1"/>
    <property type="molecule type" value="Genomic_DNA"/>
</dbReference>
<proteinExistence type="predicted"/>
<dbReference type="SUPFAM" id="SSF53335">
    <property type="entry name" value="S-adenosyl-L-methionine-dependent methyltransferases"/>
    <property type="match status" value="1"/>
</dbReference>
<dbReference type="NCBIfam" id="TIGR03438">
    <property type="entry name" value="egtD_ergothio"/>
    <property type="match status" value="1"/>
</dbReference>
<comment type="caution">
    <text evidence="4">The sequence shown here is derived from an EMBL/GenBank/DDBJ whole genome shotgun (WGS) entry which is preliminary data.</text>
</comment>
<protein>
    <submittedName>
        <fullName evidence="4">L-histidine N(Alpha)-methyltransferase</fullName>
        <ecNumber evidence="4">2.1.1.44</ecNumber>
    </submittedName>
</protein>
<dbReference type="InterPro" id="IPR035094">
    <property type="entry name" value="EgtD"/>
</dbReference>
<name>A0ABU7LSL9_9PROT</name>
<gene>
    <name evidence="4" type="primary">egtD</name>
    <name evidence="4" type="ORF">V0U79_10945</name>
</gene>
<evidence type="ECO:0000313" key="4">
    <source>
        <dbReference type="EMBL" id="MEE2526888.1"/>
    </source>
</evidence>
<evidence type="ECO:0000256" key="2">
    <source>
        <dbReference type="ARBA" id="ARBA00022679"/>
    </source>
</evidence>
<dbReference type="Proteomes" id="UP001354971">
    <property type="component" value="Unassembled WGS sequence"/>
</dbReference>
<sequence>MTSSKKAGGLSFFEDLHPPKSRFLEDVLTGLAKPQKSIPPKHFYDARGSALFDDITGTDDYYVTRTELGILDTIAGDIAEMAGPGAVVIEPGSGSSVKIDKLLTALDQPAGYIGLDISRDHLVAACEDLAARFDGLSVGAVCADFTQPVPIDDLPIPDGKRLVFFPGSTIGNFEPAGSKSLLERFRGWLRAGDAILIGADRVKSAEVLETAYDDTQGVTAAFNLNLLTRINRELNGDIDIDAFSHRAVWNSELARVEMHLVAEHDLTFTVSGKTFAMKMGETIHTENSHKFTIDRFGALAASAGLTVKAHWSDERGYFTLYWLERA</sequence>
<evidence type="ECO:0000313" key="5">
    <source>
        <dbReference type="Proteomes" id="UP001354971"/>
    </source>
</evidence>
<reference evidence="4 5" key="1">
    <citation type="submission" date="2024-01" db="EMBL/GenBank/DDBJ databases">
        <title>Hyphobacterium bacterium isolated from marine sediment.</title>
        <authorList>
            <person name="Zhao S."/>
        </authorList>
    </citation>
    <scope>NUCLEOTIDE SEQUENCE [LARGE SCALE GENOMIC DNA]</scope>
    <source>
        <strain evidence="5">HN65</strain>
    </source>
</reference>
<keyword evidence="1 4" id="KW-0489">Methyltransferase</keyword>
<dbReference type="PANTHER" id="PTHR43397:SF1">
    <property type="entry name" value="ERGOTHIONEINE BIOSYNTHESIS PROTEIN 1"/>
    <property type="match status" value="1"/>
</dbReference>
<organism evidence="4 5">
    <name type="scientific">Hyphobacterium lacteum</name>
    <dbReference type="NCBI Taxonomy" id="3116575"/>
    <lineage>
        <taxon>Bacteria</taxon>
        <taxon>Pseudomonadati</taxon>
        <taxon>Pseudomonadota</taxon>
        <taxon>Alphaproteobacteria</taxon>
        <taxon>Maricaulales</taxon>
        <taxon>Maricaulaceae</taxon>
        <taxon>Hyphobacterium</taxon>
    </lineage>
</organism>
<dbReference type="GO" id="GO:0052706">
    <property type="term" value="F:L-histidine N(alpha)-methyltransferase activity"/>
    <property type="evidence" value="ECO:0007669"/>
    <property type="project" value="UniProtKB-EC"/>
</dbReference>
<evidence type="ECO:0000256" key="1">
    <source>
        <dbReference type="ARBA" id="ARBA00022603"/>
    </source>
</evidence>
<dbReference type="Pfam" id="PF10017">
    <property type="entry name" value="Methyltransf_33"/>
    <property type="match status" value="1"/>
</dbReference>
<dbReference type="InterPro" id="IPR051128">
    <property type="entry name" value="EgtD_Methyltrsf_superfamily"/>
</dbReference>